<reference evidence="1" key="1">
    <citation type="submission" date="2016-10" db="EMBL/GenBank/DDBJ databases">
        <title>Sequence of Gallionella enrichment culture.</title>
        <authorList>
            <person name="Poehlein A."/>
            <person name="Muehling M."/>
            <person name="Daniel R."/>
        </authorList>
    </citation>
    <scope>NUCLEOTIDE SEQUENCE</scope>
</reference>
<comment type="caution">
    <text evidence="1">The sequence shown here is derived from an EMBL/GenBank/DDBJ whole genome shotgun (WGS) entry which is preliminary data.</text>
</comment>
<dbReference type="PANTHER" id="PTHR38134">
    <property type="entry name" value="SLR1395 PROTEIN"/>
    <property type="match status" value="1"/>
</dbReference>
<dbReference type="AlphaFoldDB" id="A0A1J5RBB4"/>
<dbReference type="Gene3D" id="3.40.50.2000">
    <property type="entry name" value="Glycogen Phosphorylase B"/>
    <property type="match status" value="1"/>
</dbReference>
<dbReference type="PANTHER" id="PTHR38134:SF2">
    <property type="entry name" value="GALACTOKINASE"/>
    <property type="match status" value="1"/>
</dbReference>
<protein>
    <recommendedName>
        <fullName evidence="2">Glycosyl transferase family 28 C-terminal domain-containing protein</fullName>
    </recommendedName>
</protein>
<evidence type="ECO:0008006" key="2">
    <source>
        <dbReference type="Google" id="ProtNLM"/>
    </source>
</evidence>
<gene>
    <name evidence="1" type="ORF">GALL_249060</name>
</gene>
<dbReference type="InterPro" id="IPR053205">
    <property type="entry name" value="GHMP_kinase_L-arabinokinase"/>
</dbReference>
<proteinExistence type="predicted"/>
<evidence type="ECO:0000313" key="1">
    <source>
        <dbReference type="EMBL" id="OIQ93097.1"/>
    </source>
</evidence>
<accession>A0A1J5RBB4</accession>
<organism evidence="1">
    <name type="scientific">mine drainage metagenome</name>
    <dbReference type="NCBI Taxonomy" id="410659"/>
    <lineage>
        <taxon>unclassified sequences</taxon>
        <taxon>metagenomes</taxon>
        <taxon>ecological metagenomes</taxon>
    </lineage>
</organism>
<dbReference type="SUPFAM" id="SSF53756">
    <property type="entry name" value="UDP-Glycosyltransferase/glycogen phosphorylase"/>
    <property type="match status" value="1"/>
</dbReference>
<dbReference type="EMBL" id="MLJW01000214">
    <property type="protein sequence ID" value="OIQ93097.1"/>
    <property type="molecule type" value="Genomic_DNA"/>
</dbReference>
<sequence length="369" mass="39362">MGGHLLVALSAHGYGHAAMTAPVVQALRRRRPGLAVSVQSAVDPAWMRGCYGAETALWSEPIGDSADFGLVMRSILEVDVAASHHRYRRLHAGLAATVSALAAKMRRSGVDLVLSNVSYVALLAAREAGIPAYALSCLNWLDLFGHYCGGLDGAQEILAEIRAGYASARAFLRPSPAMPMPGLPNLRSIGPLARQGRAAPDRLRALIGAAAHEKVGLIAFGGMAYPLDYSLFPRLPGWKWVLAGDPCGHPDLIDRETVPMAFGDLLASSDVILGKPGYGTFTEAAVNGVPMLHIPRPDWPEAPYMIEWLRENGRCLEIEGTDLFVPARLEQQLQKLFSLPAKALPAPSGIDDAADLLAAALPADLCRQA</sequence>
<name>A0A1J5RBB4_9ZZZZ</name>